<evidence type="ECO:0000313" key="8">
    <source>
        <dbReference type="Proteomes" id="UP000799537"/>
    </source>
</evidence>
<dbReference type="PROSITE" id="PS50048">
    <property type="entry name" value="ZN2_CY6_FUNGAL_2"/>
    <property type="match status" value="1"/>
</dbReference>
<name>A0A6A6BZJ0_ZASCE</name>
<dbReference type="SMART" id="SM00906">
    <property type="entry name" value="Fungal_trans"/>
    <property type="match status" value="1"/>
</dbReference>
<feature type="region of interest" description="Disordered" evidence="4">
    <location>
        <begin position="42"/>
        <end position="63"/>
    </location>
</feature>
<protein>
    <recommendedName>
        <fullName evidence="6">Zn(2)-C6 fungal-type domain-containing protein</fullName>
    </recommendedName>
</protein>
<sequence>RARIPPSCWPCRRRKLKCDRGLPACSNCVHRGNITACQYASARPSTPTRQSSSPSTSDVVPPEVLGPALNKLANLERIVLELVSNQKPRDEGRDEQDTHSSALPAVQHWTRQSVDEARWDSVFHDIQEVRAYLHAQHERYEENNKATLPLLPFSEDPAPTLLLGSSRNASRAEIVLGLPSKESCDVMIARFFSHLYPPLYILHELSFRNQYEHFWQDPDSTTTVWIAVLFAILRIASLDYLREDDEPTHFKGKCQGLAVAYRQRLADCLVHADYLQPHEFLIEALILHQYGEYVSSRDAKSSIWVLTGTIIRLAMRMGYHQSSQPTLCQSPFKAEMRRRAWAYLRQSDIMMSFQMGLPSMVDLHSQPIDLPRNMHDDDTFHEGCSTLAPVQPDSEPTKISYLIAKTKLAFGFAQALVEVNRKPSIDCQRLLEIDRELRQTYEAVPEYYKLGRLQSQDSFVLCSARFSLAAIHYKSLCVIHSHFIGRETKDSKHLYSTKVCLTSALSILRMQATQDQVLSIDGRFGKLTNYQTSLAIHDYLLAAAIISTYLFFNLGLGGTSTPRTSKTSTSSQGLPSNMEMIKALGNSARIFHSTRDQSVDAWKAADVLGVISKR</sequence>
<keyword evidence="8" id="KW-1185">Reference proteome</keyword>
<keyword evidence="3" id="KW-0539">Nucleus</keyword>
<feature type="compositionally biased region" description="Low complexity" evidence="4">
    <location>
        <begin position="42"/>
        <end position="57"/>
    </location>
</feature>
<evidence type="ECO:0000259" key="6">
    <source>
        <dbReference type="PROSITE" id="PS50048"/>
    </source>
</evidence>
<proteinExistence type="predicted"/>
<gene>
    <name evidence="7" type="ORF">M409DRAFT_34931</name>
</gene>
<keyword evidence="5" id="KW-0472">Membrane</keyword>
<evidence type="ECO:0000313" key="7">
    <source>
        <dbReference type="EMBL" id="KAF2159002.1"/>
    </source>
</evidence>
<evidence type="ECO:0000256" key="1">
    <source>
        <dbReference type="ARBA" id="ARBA00004123"/>
    </source>
</evidence>
<dbReference type="GeneID" id="54563609"/>
<dbReference type="SMART" id="SM00066">
    <property type="entry name" value="GAL4"/>
    <property type="match status" value="1"/>
</dbReference>
<dbReference type="EMBL" id="ML993644">
    <property type="protein sequence ID" value="KAF2159002.1"/>
    <property type="molecule type" value="Genomic_DNA"/>
</dbReference>
<organism evidence="7 8">
    <name type="scientific">Zasmidium cellare ATCC 36951</name>
    <dbReference type="NCBI Taxonomy" id="1080233"/>
    <lineage>
        <taxon>Eukaryota</taxon>
        <taxon>Fungi</taxon>
        <taxon>Dikarya</taxon>
        <taxon>Ascomycota</taxon>
        <taxon>Pezizomycotina</taxon>
        <taxon>Dothideomycetes</taxon>
        <taxon>Dothideomycetidae</taxon>
        <taxon>Mycosphaerellales</taxon>
        <taxon>Mycosphaerellaceae</taxon>
        <taxon>Zasmidium</taxon>
    </lineage>
</organism>
<dbReference type="GO" id="GO:0006351">
    <property type="term" value="P:DNA-templated transcription"/>
    <property type="evidence" value="ECO:0007669"/>
    <property type="project" value="InterPro"/>
</dbReference>
<feature type="transmembrane region" description="Helical" evidence="5">
    <location>
        <begin position="539"/>
        <end position="556"/>
    </location>
</feature>
<dbReference type="AlphaFoldDB" id="A0A6A6BZJ0"/>
<dbReference type="Pfam" id="PF04082">
    <property type="entry name" value="Fungal_trans"/>
    <property type="match status" value="1"/>
</dbReference>
<dbReference type="GO" id="GO:0000981">
    <property type="term" value="F:DNA-binding transcription factor activity, RNA polymerase II-specific"/>
    <property type="evidence" value="ECO:0007669"/>
    <property type="project" value="InterPro"/>
</dbReference>
<feature type="non-terminal residue" evidence="7">
    <location>
        <position position="614"/>
    </location>
</feature>
<dbReference type="CDD" id="cd00067">
    <property type="entry name" value="GAL4"/>
    <property type="match status" value="1"/>
</dbReference>
<dbReference type="InterPro" id="IPR001138">
    <property type="entry name" value="Zn2Cys6_DnaBD"/>
</dbReference>
<dbReference type="SUPFAM" id="SSF57701">
    <property type="entry name" value="Zn2/Cys6 DNA-binding domain"/>
    <property type="match status" value="1"/>
</dbReference>
<dbReference type="InterPro" id="IPR050613">
    <property type="entry name" value="Sec_Metabolite_Reg"/>
</dbReference>
<dbReference type="Pfam" id="PF00172">
    <property type="entry name" value="Zn_clus"/>
    <property type="match status" value="1"/>
</dbReference>
<comment type="subcellular location">
    <subcellularLocation>
        <location evidence="1">Nucleus</location>
    </subcellularLocation>
</comment>
<dbReference type="Proteomes" id="UP000799537">
    <property type="component" value="Unassembled WGS sequence"/>
</dbReference>
<keyword evidence="2" id="KW-0479">Metal-binding</keyword>
<dbReference type="RefSeq" id="XP_033659891.1">
    <property type="nucleotide sequence ID" value="XM_033810337.1"/>
</dbReference>
<keyword evidence="5" id="KW-0812">Transmembrane</keyword>
<evidence type="ECO:0000256" key="4">
    <source>
        <dbReference type="SAM" id="MobiDB-lite"/>
    </source>
</evidence>
<dbReference type="GO" id="GO:0003677">
    <property type="term" value="F:DNA binding"/>
    <property type="evidence" value="ECO:0007669"/>
    <property type="project" value="InterPro"/>
</dbReference>
<reference evidence="7" key="1">
    <citation type="journal article" date="2020" name="Stud. Mycol.">
        <title>101 Dothideomycetes genomes: a test case for predicting lifestyles and emergence of pathogens.</title>
        <authorList>
            <person name="Haridas S."/>
            <person name="Albert R."/>
            <person name="Binder M."/>
            <person name="Bloem J."/>
            <person name="Labutti K."/>
            <person name="Salamov A."/>
            <person name="Andreopoulos B."/>
            <person name="Baker S."/>
            <person name="Barry K."/>
            <person name="Bills G."/>
            <person name="Bluhm B."/>
            <person name="Cannon C."/>
            <person name="Castanera R."/>
            <person name="Culley D."/>
            <person name="Daum C."/>
            <person name="Ezra D."/>
            <person name="Gonzalez J."/>
            <person name="Henrissat B."/>
            <person name="Kuo A."/>
            <person name="Liang C."/>
            <person name="Lipzen A."/>
            <person name="Lutzoni F."/>
            <person name="Magnuson J."/>
            <person name="Mondo S."/>
            <person name="Nolan M."/>
            <person name="Ohm R."/>
            <person name="Pangilinan J."/>
            <person name="Park H.-J."/>
            <person name="Ramirez L."/>
            <person name="Alfaro M."/>
            <person name="Sun H."/>
            <person name="Tritt A."/>
            <person name="Yoshinaga Y."/>
            <person name="Zwiers L.-H."/>
            <person name="Turgeon B."/>
            <person name="Goodwin S."/>
            <person name="Spatafora J."/>
            <person name="Crous P."/>
            <person name="Grigoriev I."/>
        </authorList>
    </citation>
    <scope>NUCLEOTIDE SEQUENCE</scope>
    <source>
        <strain evidence="7">ATCC 36951</strain>
    </source>
</reference>
<evidence type="ECO:0000256" key="5">
    <source>
        <dbReference type="SAM" id="Phobius"/>
    </source>
</evidence>
<dbReference type="PANTHER" id="PTHR31001:SF49">
    <property type="entry name" value="ZN(II)2CYS6 TRANSCRIPTION FACTOR (EUROFUNG)"/>
    <property type="match status" value="1"/>
</dbReference>
<dbReference type="PROSITE" id="PS00463">
    <property type="entry name" value="ZN2_CY6_FUNGAL_1"/>
    <property type="match status" value="1"/>
</dbReference>
<evidence type="ECO:0000256" key="2">
    <source>
        <dbReference type="ARBA" id="ARBA00022723"/>
    </source>
</evidence>
<dbReference type="PANTHER" id="PTHR31001">
    <property type="entry name" value="UNCHARACTERIZED TRANSCRIPTIONAL REGULATORY PROTEIN"/>
    <property type="match status" value="1"/>
</dbReference>
<dbReference type="CDD" id="cd12148">
    <property type="entry name" value="fungal_TF_MHR"/>
    <property type="match status" value="1"/>
</dbReference>
<feature type="non-terminal residue" evidence="7">
    <location>
        <position position="1"/>
    </location>
</feature>
<dbReference type="InterPro" id="IPR007219">
    <property type="entry name" value="XnlR_reg_dom"/>
</dbReference>
<accession>A0A6A6BZJ0</accession>
<dbReference type="Gene3D" id="4.10.240.10">
    <property type="entry name" value="Zn(2)-C6 fungal-type DNA-binding domain"/>
    <property type="match status" value="1"/>
</dbReference>
<dbReference type="GO" id="GO:0005634">
    <property type="term" value="C:nucleus"/>
    <property type="evidence" value="ECO:0007669"/>
    <property type="project" value="UniProtKB-SubCell"/>
</dbReference>
<dbReference type="InterPro" id="IPR036864">
    <property type="entry name" value="Zn2-C6_fun-type_DNA-bd_sf"/>
</dbReference>
<evidence type="ECO:0000256" key="3">
    <source>
        <dbReference type="ARBA" id="ARBA00023242"/>
    </source>
</evidence>
<dbReference type="GO" id="GO:0008270">
    <property type="term" value="F:zinc ion binding"/>
    <property type="evidence" value="ECO:0007669"/>
    <property type="project" value="InterPro"/>
</dbReference>
<dbReference type="OrthoDB" id="4934715at2759"/>
<feature type="domain" description="Zn(2)-C6 fungal-type" evidence="6">
    <location>
        <begin position="7"/>
        <end position="39"/>
    </location>
</feature>
<keyword evidence="5" id="KW-1133">Transmembrane helix</keyword>